<dbReference type="AlphaFoldDB" id="A0A8J4X4F8"/>
<organism evidence="2 3">
    <name type="scientific">Clarias magur</name>
    <name type="common">Asian catfish</name>
    <name type="synonym">Macropteronotus magur</name>
    <dbReference type="NCBI Taxonomy" id="1594786"/>
    <lineage>
        <taxon>Eukaryota</taxon>
        <taxon>Metazoa</taxon>
        <taxon>Chordata</taxon>
        <taxon>Craniata</taxon>
        <taxon>Vertebrata</taxon>
        <taxon>Euteleostomi</taxon>
        <taxon>Actinopterygii</taxon>
        <taxon>Neopterygii</taxon>
        <taxon>Teleostei</taxon>
        <taxon>Ostariophysi</taxon>
        <taxon>Siluriformes</taxon>
        <taxon>Clariidae</taxon>
        <taxon>Clarias</taxon>
    </lineage>
</organism>
<dbReference type="OrthoDB" id="8813781at2759"/>
<proteinExistence type="predicted"/>
<name>A0A8J4X4F8_CLAMG</name>
<feature type="compositionally biased region" description="Basic and acidic residues" evidence="1">
    <location>
        <begin position="62"/>
        <end position="71"/>
    </location>
</feature>
<sequence length="225" mass="25687">MENLTEDDFERCEQFGDWSAFSSEHWDVNHRDSSGFGDWSSFNDGLSEESASADLSSQEEQISGHEHKVEQGDDPWTVIRDCFHAEEIVRDTDMMDVLPLSQLLHNSTHAPYPSAVLSKKGSSCYHELLHEPKSPRIMGPKPNLHSHQQLTDTLQLKQSITLKNTDLTHLGIEKPEISSATLIQTKLTAPTWCQNSPGFFYQISRQWLNQNNPRLQNQQDKKDLL</sequence>
<protein>
    <submittedName>
        <fullName evidence="2">Uncharacterized protein</fullName>
    </submittedName>
</protein>
<feature type="compositionally biased region" description="Low complexity" evidence="1">
    <location>
        <begin position="48"/>
        <end position="61"/>
    </location>
</feature>
<evidence type="ECO:0000313" key="2">
    <source>
        <dbReference type="EMBL" id="KAF5892563.1"/>
    </source>
</evidence>
<keyword evidence="3" id="KW-1185">Reference proteome</keyword>
<evidence type="ECO:0000313" key="3">
    <source>
        <dbReference type="Proteomes" id="UP000727407"/>
    </source>
</evidence>
<dbReference type="EMBL" id="QNUK01000493">
    <property type="protein sequence ID" value="KAF5892563.1"/>
    <property type="molecule type" value="Genomic_DNA"/>
</dbReference>
<reference evidence="2" key="1">
    <citation type="submission" date="2020-07" db="EMBL/GenBank/DDBJ databases">
        <title>Clarias magur genome sequencing, assembly and annotation.</title>
        <authorList>
            <person name="Kushwaha B."/>
            <person name="Kumar R."/>
            <person name="Das P."/>
            <person name="Joshi C.G."/>
            <person name="Kumar D."/>
            <person name="Nagpure N.S."/>
            <person name="Pandey M."/>
            <person name="Agarwal S."/>
            <person name="Srivastava S."/>
            <person name="Singh M."/>
            <person name="Sahoo L."/>
            <person name="Jayasankar P."/>
            <person name="Meher P.K."/>
            <person name="Koringa P.G."/>
            <person name="Iquebal M.A."/>
            <person name="Das S.P."/>
            <person name="Bit A."/>
            <person name="Patnaik S."/>
            <person name="Patel N."/>
            <person name="Shah T.M."/>
            <person name="Hinsu A."/>
            <person name="Jena J.K."/>
        </authorList>
    </citation>
    <scope>NUCLEOTIDE SEQUENCE</scope>
    <source>
        <strain evidence="2">CIFAMagur01</strain>
        <tissue evidence="2">Testis</tissue>
    </source>
</reference>
<accession>A0A8J4X4F8</accession>
<comment type="caution">
    <text evidence="2">The sequence shown here is derived from an EMBL/GenBank/DDBJ whole genome shotgun (WGS) entry which is preliminary data.</text>
</comment>
<evidence type="ECO:0000256" key="1">
    <source>
        <dbReference type="SAM" id="MobiDB-lite"/>
    </source>
</evidence>
<dbReference type="Proteomes" id="UP000727407">
    <property type="component" value="Unassembled WGS sequence"/>
</dbReference>
<feature type="region of interest" description="Disordered" evidence="1">
    <location>
        <begin position="42"/>
        <end position="71"/>
    </location>
</feature>
<gene>
    <name evidence="2" type="ORF">DAT39_017749</name>
</gene>